<feature type="compositionally biased region" description="Low complexity" evidence="1">
    <location>
        <begin position="50"/>
        <end position="61"/>
    </location>
</feature>
<evidence type="ECO:0000313" key="3">
    <source>
        <dbReference type="Proteomes" id="UP000028045"/>
    </source>
</evidence>
<feature type="region of interest" description="Disordered" evidence="1">
    <location>
        <begin position="1"/>
        <end position="70"/>
    </location>
</feature>
<organism evidence="2 3">
    <name type="scientific">Stachybotrys chartarum (strain CBS 109288 / IBT 7711)</name>
    <name type="common">Toxic black mold</name>
    <name type="synonym">Stilbospora chartarum</name>
    <dbReference type="NCBI Taxonomy" id="1280523"/>
    <lineage>
        <taxon>Eukaryota</taxon>
        <taxon>Fungi</taxon>
        <taxon>Dikarya</taxon>
        <taxon>Ascomycota</taxon>
        <taxon>Pezizomycotina</taxon>
        <taxon>Sordariomycetes</taxon>
        <taxon>Hypocreomycetidae</taxon>
        <taxon>Hypocreales</taxon>
        <taxon>Stachybotryaceae</taxon>
        <taxon>Stachybotrys</taxon>
    </lineage>
</organism>
<feature type="compositionally biased region" description="Polar residues" evidence="1">
    <location>
        <begin position="98"/>
        <end position="109"/>
    </location>
</feature>
<dbReference type="Proteomes" id="UP000028045">
    <property type="component" value="Unassembled WGS sequence"/>
</dbReference>
<protein>
    <submittedName>
        <fullName evidence="2">Uncharacterized protein</fullName>
    </submittedName>
</protein>
<gene>
    <name evidence="2" type="ORF">S7711_10429</name>
</gene>
<evidence type="ECO:0000313" key="2">
    <source>
        <dbReference type="EMBL" id="KEY68442.1"/>
    </source>
</evidence>
<feature type="compositionally biased region" description="Low complexity" evidence="1">
    <location>
        <begin position="110"/>
        <end position="133"/>
    </location>
</feature>
<keyword evidence="3" id="KW-1185">Reference proteome</keyword>
<feature type="compositionally biased region" description="Pro residues" evidence="1">
    <location>
        <begin position="17"/>
        <end position="33"/>
    </location>
</feature>
<proteinExistence type="predicted"/>
<sequence length="133" mass="13038">MGCCHSTPAADEAQPRPAAPAPTPSPVPAPIPEPVVSAEPATSTIPAEHSSSTGDPGSSSGNEAAPPAPIVGLAPALPIYTAAEIAKQQAAVAAESRPLQTAPQPQSRFSSDTSSKDTSSNDASKASSSSGAK</sequence>
<accession>A0A084AT13</accession>
<reference evidence="2 3" key="1">
    <citation type="journal article" date="2014" name="BMC Genomics">
        <title>Comparative genome sequencing reveals chemotype-specific gene clusters in the toxigenic black mold Stachybotrys.</title>
        <authorList>
            <person name="Semeiks J."/>
            <person name="Borek D."/>
            <person name="Otwinowski Z."/>
            <person name="Grishin N.V."/>
        </authorList>
    </citation>
    <scope>NUCLEOTIDE SEQUENCE [LARGE SCALE GENOMIC DNA]</scope>
    <source>
        <strain evidence="3">CBS 109288 / IBT 7711</strain>
    </source>
</reference>
<feature type="region of interest" description="Disordered" evidence="1">
    <location>
        <begin position="89"/>
        <end position="133"/>
    </location>
</feature>
<evidence type="ECO:0000256" key="1">
    <source>
        <dbReference type="SAM" id="MobiDB-lite"/>
    </source>
</evidence>
<name>A0A084AT13_STACB</name>
<dbReference type="AlphaFoldDB" id="A0A084AT13"/>
<dbReference type="HOGENOM" id="CLU_157444_0_0_1"/>
<dbReference type="EMBL" id="KL648579">
    <property type="protein sequence ID" value="KEY68442.1"/>
    <property type="molecule type" value="Genomic_DNA"/>
</dbReference>